<dbReference type="InterPro" id="IPR036388">
    <property type="entry name" value="WH-like_DNA-bd_sf"/>
</dbReference>
<dbReference type="Proteomes" id="UP000230833">
    <property type="component" value="Unassembled WGS sequence"/>
</dbReference>
<proteinExistence type="predicted"/>
<dbReference type="InterPro" id="IPR051797">
    <property type="entry name" value="TrmB-like"/>
</dbReference>
<evidence type="ECO:0000259" key="1">
    <source>
        <dbReference type="Pfam" id="PF01978"/>
    </source>
</evidence>
<dbReference type="PANTHER" id="PTHR34293:SF1">
    <property type="entry name" value="HTH-TYPE TRANSCRIPTIONAL REGULATOR TRMBL2"/>
    <property type="match status" value="1"/>
</dbReference>
<gene>
    <name evidence="2" type="ORF">COV07_03535</name>
</gene>
<feature type="domain" description="Transcription regulator TrmB N-terminal" evidence="1">
    <location>
        <begin position="7"/>
        <end position="73"/>
    </location>
</feature>
<comment type="caution">
    <text evidence="2">The sequence shown here is derived from an EMBL/GenBank/DDBJ whole genome shotgun (WGS) entry which is preliminary data.</text>
</comment>
<dbReference type="InterPro" id="IPR002831">
    <property type="entry name" value="Tscrpt_reg_TrmB_N"/>
</dbReference>
<evidence type="ECO:0000313" key="3">
    <source>
        <dbReference type="Proteomes" id="UP000230833"/>
    </source>
</evidence>
<dbReference type="Gene3D" id="1.10.10.10">
    <property type="entry name" value="Winged helix-like DNA-binding domain superfamily/Winged helix DNA-binding domain"/>
    <property type="match status" value="1"/>
</dbReference>
<evidence type="ECO:0000313" key="2">
    <source>
        <dbReference type="EMBL" id="PIR46576.1"/>
    </source>
</evidence>
<dbReference type="InterPro" id="IPR036390">
    <property type="entry name" value="WH_DNA-bd_sf"/>
</dbReference>
<name>A0A2H0RJI1_9BACT</name>
<dbReference type="InterPro" id="IPR011991">
    <property type="entry name" value="ArsR-like_HTH"/>
</dbReference>
<dbReference type="AlphaFoldDB" id="A0A2H0RJI1"/>
<dbReference type="EMBL" id="PCYL01000037">
    <property type="protein sequence ID" value="PIR46576.1"/>
    <property type="molecule type" value="Genomic_DNA"/>
</dbReference>
<dbReference type="PANTHER" id="PTHR34293">
    <property type="entry name" value="HTH-TYPE TRANSCRIPTIONAL REGULATOR TRMBL2"/>
    <property type="match status" value="1"/>
</dbReference>
<dbReference type="SUPFAM" id="SSF46785">
    <property type="entry name" value="Winged helix' DNA-binding domain"/>
    <property type="match status" value="1"/>
</dbReference>
<accession>A0A2H0RJI1</accession>
<dbReference type="CDD" id="cd00090">
    <property type="entry name" value="HTH_ARSR"/>
    <property type="match status" value="1"/>
</dbReference>
<sequence>MEIGEILKKIGLNDKEAAIYIALLENGPLTISGIAKTSHLHRPAVYQILPELEKRGLVSVSIKGKLKYYVAEPPTKLKTLLENLNESLESALPDLEASYKSREDKPKVKYFKGKDGIGQVFMDLVTSLNRNDTYYRYTSNTDLEKTEKYLPKNYRVIRDQKQLQRYIINNADSAKQRGPKLDRDVKVVPPESDLFDYEVSMLIYGDKIAFLDFNTETAITIENKHIAEFQRKLFKLIY</sequence>
<dbReference type="Pfam" id="PF01978">
    <property type="entry name" value="TrmB"/>
    <property type="match status" value="1"/>
</dbReference>
<feature type="non-terminal residue" evidence="2">
    <location>
        <position position="238"/>
    </location>
</feature>
<reference evidence="2 3" key="1">
    <citation type="submission" date="2017-09" db="EMBL/GenBank/DDBJ databases">
        <title>Depth-based differentiation of microbial function through sediment-hosted aquifers and enrichment of novel symbionts in the deep terrestrial subsurface.</title>
        <authorList>
            <person name="Probst A.J."/>
            <person name="Ladd B."/>
            <person name="Jarett J.K."/>
            <person name="Geller-Mcgrath D.E."/>
            <person name="Sieber C.M."/>
            <person name="Emerson J.B."/>
            <person name="Anantharaman K."/>
            <person name="Thomas B.C."/>
            <person name="Malmstrom R."/>
            <person name="Stieglmeier M."/>
            <person name="Klingl A."/>
            <person name="Woyke T."/>
            <person name="Ryan C.M."/>
            <person name="Banfield J.F."/>
        </authorList>
    </citation>
    <scope>NUCLEOTIDE SEQUENCE [LARGE SCALE GENOMIC DNA]</scope>
    <source>
        <strain evidence="2">CG10_big_fil_rev_8_21_14_0_10_45_14</strain>
    </source>
</reference>
<protein>
    <recommendedName>
        <fullName evidence="1">Transcription regulator TrmB N-terminal domain-containing protein</fullName>
    </recommendedName>
</protein>
<organism evidence="2 3">
    <name type="scientific">Candidatus Vogelbacteria bacterium CG10_big_fil_rev_8_21_14_0_10_45_14</name>
    <dbReference type="NCBI Taxonomy" id="1975042"/>
    <lineage>
        <taxon>Bacteria</taxon>
        <taxon>Candidatus Vogeliibacteriota</taxon>
    </lineage>
</organism>